<name>A0ACB9WAM3_CHAAC</name>
<dbReference type="Proteomes" id="UP001057452">
    <property type="component" value="Chromosome 17"/>
</dbReference>
<organism evidence="1 2">
    <name type="scientific">Chaenocephalus aceratus</name>
    <name type="common">Blackfin icefish</name>
    <name type="synonym">Chaenichthys aceratus</name>
    <dbReference type="NCBI Taxonomy" id="36190"/>
    <lineage>
        <taxon>Eukaryota</taxon>
        <taxon>Metazoa</taxon>
        <taxon>Chordata</taxon>
        <taxon>Craniata</taxon>
        <taxon>Vertebrata</taxon>
        <taxon>Euteleostomi</taxon>
        <taxon>Actinopterygii</taxon>
        <taxon>Neopterygii</taxon>
        <taxon>Teleostei</taxon>
        <taxon>Neoteleostei</taxon>
        <taxon>Acanthomorphata</taxon>
        <taxon>Eupercaria</taxon>
        <taxon>Perciformes</taxon>
        <taxon>Notothenioidei</taxon>
        <taxon>Channichthyidae</taxon>
        <taxon>Chaenocephalus</taxon>
    </lineage>
</organism>
<reference evidence="1" key="1">
    <citation type="submission" date="2022-05" db="EMBL/GenBank/DDBJ databases">
        <title>Chromosome-level genome of Chaenocephalus aceratus.</title>
        <authorList>
            <person name="Park H."/>
        </authorList>
    </citation>
    <scope>NUCLEOTIDE SEQUENCE</scope>
    <source>
        <strain evidence="1">KU_202001</strain>
    </source>
</reference>
<keyword evidence="2" id="KW-1185">Reference proteome</keyword>
<evidence type="ECO:0000313" key="2">
    <source>
        <dbReference type="Proteomes" id="UP001057452"/>
    </source>
</evidence>
<protein>
    <submittedName>
        <fullName evidence="1">Uncharacterized protein</fullName>
    </submittedName>
</protein>
<comment type="caution">
    <text evidence="1">The sequence shown here is derived from an EMBL/GenBank/DDBJ whole genome shotgun (WGS) entry which is preliminary data.</text>
</comment>
<dbReference type="EMBL" id="CM043801">
    <property type="protein sequence ID" value="KAI4809992.1"/>
    <property type="molecule type" value="Genomic_DNA"/>
</dbReference>
<evidence type="ECO:0000313" key="1">
    <source>
        <dbReference type="EMBL" id="KAI4809992.1"/>
    </source>
</evidence>
<accession>A0ACB9WAM3</accession>
<feature type="non-terminal residue" evidence="1">
    <location>
        <position position="1525"/>
    </location>
</feature>
<gene>
    <name evidence="1" type="ORF">KUCAC02_018842</name>
</gene>
<sequence>MGVPKFYRWISERYPCLSEVVKEHQIPEFDNLYLDMNGIIHQCSHPNDEDVHFRISEEKIFADIFHYLEVLFRIIKPRKVFFMAVDGVAPRAKMNQQRGRRFRSAKEAEDKIKKALEKGEVLPTEARFDSNCITPGTDFMARLQEQLKYFVHNKLSTDKLWQNVNVYLSGHETPGEGEHKIMEFIRSENRKPSHNPNTRHCLYGLDADLIMLGLTSHEPNFSLLREEVRFGGKKNQKRITAPEETTFHLLHLSLMREYIDYEFSGLRSHLGSKYDLERIIDDWILMGFLVGNDFIPHLPNLHISHDALPLLYRTYICALPTIGGYLNENGHLNLRNFEKYLEKLAEFDREHFNEVFVDLKWFESKVANKYLNEAAGKAAEEEAASRDNDKNQDSVSSGRLIGEGKGGDDEEEEDDMFETEFRQYKRTYYMTKMEVDVVSDDFLANQAKCYVEGIQWILHYYYHGVQSWSWYYPFHYAPFLSDIRKIAGLKLTFDFGRPFMPFQQLLAVLPAASMELLPESYRHLMSSENSPIIEYYPVDFKTDLNGKQQEWEAVVLIPFIDERCLLGAMEPYNNKMTKAEKDRNCHTDCAVYSHDSEVDFPLNSSLPQLFPDIMHCKVRKSNIPMDAWYVPLDHVSRRLDRSALYFCGFPTLQHIKHKFFKKKSGVMVFQQSSRGENMILEILHTEESEALCDAVSAKVLGKSVFVNWPHLEEARIIAVSDGDVKFCLEEPPGVQRLYDRPSTPPPSKVNCMSDKEQKDWVKDVQGLTEYFNKRKGIIVNETSVVLYGQTLAGRKYVPKANGVVELEKQWAKQVLPFAFQTVVKDIEAFCSSESCFRSLDELFPPATNVFMVGNPYYGAMGEVQDSSDVINEGRVRVVFNVPHEPQLEPLIQNQHKYCVKYSPGYILASRLGITSYLVSRFSGSIFIGRGSKRNPCGEQKANVGLNLKFNKKNEEVPGYTKKTEKEWLYSNAVEELLAEYLDRFSEVFNLVSRNSHDDVFYEDDIWSGEDHNGAEKVSEITSWLKSHPVSSISRSSCDLQVLDSAIVERIEEAAEKAKVKKSTKKVRVTVKPHLLFRPMEQHQGVVPDPDSEYRLFDRIINTREGFSVPLGCRGTIIGIQGAEREAEVLYEVLFDDEFAGGLNIRTKSPRGYRLPPCALINLTHGVRVDQSCHKLTAIVKPQPAANFNSQRQGSSLNHSPRSPFTPTQHNSKHGVVKAASQGLGQKQQAKEGLSQQGKNQHANKAAPVGGIRLLKKNEDVNSLFPPQNTATKSTTEFEDLIASLQISKGNQQTLPPPAPQQKGTLMLKEMLKIDSAGNRKSPPSGGRRGPAAEQETVQQETGSQYDSPPPVTALFYPLQILSNAVLNSKVSELACICVGLGMAPPDFSFISNRQTVVCQVKLSNGLMVHGPQCQSENDAKEKAAFFALQRLNSLGSGFPLPPALFPGVGQIRPPPLGMNPSQPTRRYATASPGLRPRPPLGDAAAPPPPPEPAVLRSARTLPWGPPPPEPCINAHRLTQPVCPAA</sequence>
<proteinExistence type="predicted"/>